<dbReference type="InterPro" id="IPR051210">
    <property type="entry name" value="Ub_ligase/GEF_domain"/>
</dbReference>
<name>A0A1V6U261_9EURO</name>
<dbReference type="Pfam" id="PF13540">
    <property type="entry name" value="RCC1_2"/>
    <property type="match status" value="1"/>
</dbReference>
<organism evidence="3 4">
    <name type="scientific">Penicillium steckii</name>
    <dbReference type="NCBI Taxonomy" id="303698"/>
    <lineage>
        <taxon>Eukaryota</taxon>
        <taxon>Fungi</taxon>
        <taxon>Dikarya</taxon>
        <taxon>Ascomycota</taxon>
        <taxon>Pezizomycotina</taxon>
        <taxon>Eurotiomycetes</taxon>
        <taxon>Eurotiomycetidae</taxon>
        <taxon>Eurotiales</taxon>
        <taxon>Aspergillaceae</taxon>
        <taxon>Penicillium</taxon>
    </lineage>
</organism>
<keyword evidence="4" id="KW-1185">Reference proteome</keyword>
<dbReference type="PANTHER" id="PTHR22870:SF466">
    <property type="entry name" value="ANKYRIN REPEAT-CONTAINING PROTEIN"/>
    <property type="match status" value="1"/>
</dbReference>
<sequence>MTRDMVFVLGSSPKGELGLGAERAVAETGVIIPDFPPAGTKIVSLASGMGHSVAVLSTGEVYGWGGSRKGQLGESLKEGKIAWSPGKVEGVPFCVSGAVCGREFTVLIGERSLGEFVVMGDKANRWGVMDIPDSLLGRDGGRKEIFDVGASWHGIYVHVSGSELKDSSNLADARSAVAAGSLVAWGRNDRGQLPPPNFPSLVEIGVGSEHVLALLEDGAVATFGWGEHGNCGSETDARGNVAGKYNLISLPDEDRSDEKVVRVEGGCATSWLIVE</sequence>
<feature type="repeat" description="RCC1" evidence="2">
    <location>
        <begin position="59"/>
        <end position="111"/>
    </location>
</feature>
<dbReference type="PROSITE" id="PS50012">
    <property type="entry name" value="RCC1_3"/>
    <property type="match status" value="3"/>
</dbReference>
<reference evidence="4" key="1">
    <citation type="journal article" date="2017" name="Nat. Microbiol.">
        <title>Global analysis of biosynthetic gene clusters reveals vast potential of secondary metabolite production in Penicillium species.</title>
        <authorList>
            <person name="Nielsen J.C."/>
            <person name="Grijseels S."/>
            <person name="Prigent S."/>
            <person name="Ji B."/>
            <person name="Dainat J."/>
            <person name="Nielsen K.F."/>
            <person name="Frisvad J.C."/>
            <person name="Workman M."/>
            <person name="Nielsen J."/>
        </authorList>
    </citation>
    <scope>NUCLEOTIDE SEQUENCE [LARGE SCALE GENOMIC DNA]</scope>
    <source>
        <strain evidence="4">IBT 24891</strain>
    </source>
</reference>
<dbReference type="PRINTS" id="PR00633">
    <property type="entry name" value="RCCNDNSATION"/>
</dbReference>
<dbReference type="Gene3D" id="2.130.10.30">
    <property type="entry name" value="Regulator of chromosome condensation 1/beta-lactamase-inhibitor protein II"/>
    <property type="match status" value="2"/>
</dbReference>
<dbReference type="PROSITE" id="PS00626">
    <property type="entry name" value="RCC1_2"/>
    <property type="match status" value="1"/>
</dbReference>
<dbReference type="PANTHER" id="PTHR22870">
    <property type="entry name" value="REGULATOR OF CHROMOSOME CONDENSATION"/>
    <property type="match status" value="1"/>
</dbReference>
<dbReference type="Proteomes" id="UP000191285">
    <property type="component" value="Unassembled WGS sequence"/>
</dbReference>
<proteinExistence type="predicted"/>
<dbReference type="STRING" id="303698.A0A1V6U261"/>
<gene>
    <name evidence="3" type="ORF">PENSTE_c001G10032</name>
</gene>
<dbReference type="AlphaFoldDB" id="A0A1V6U261"/>
<feature type="repeat" description="RCC1" evidence="2">
    <location>
        <begin position="180"/>
        <end position="217"/>
    </location>
</feature>
<evidence type="ECO:0000313" key="3">
    <source>
        <dbReference type="EMBL" id="OQE31933.1"/>
    </source>
</evidence>
<protein>
    <submittedName>
        <fullName evidence="3">Uncharacterized protein</fullName>
    </submittedName>
</protein>
<comment type="caution">
    <text evidence="3">The sequence shown here is derived from an EMBL/GenBank/DDBJ whole genome shotgun (WGS) entry which is preliminary data.</text>
</comment>
<feature type="repeat" description="RCC1" evidence="2">
    <location>
        <begin position="4"/>
        <end position="58"/>
    </location>
</feature>
<dbReference type="InterPro" id="IPR009091">
    <property type="entry name" value="RCC1/BLIP-II"/>
</dbReference>
<evidence type="ECO:0000313" key="4">
    <source>
        <dbReference type="Proteomes" id="UP000191285"/>
    </source>
</evidence>
<evidence type="ECO:0000256" key="2">
    <source>
        <dbReference type="PROSITE-ProRule" id="PRU00235"/>
    </source>
</evidence>
<accession>A0A1V6U261</accession>
<dbReference type="SUPFAM" id="SSF50985">
    <property type="entry name" value="RCC1/BLIP-II"/>
    <property type="match status" value="1"/>
</dbReference>
<keyword evidence="1" id="KW-0677">Repeat</keyword>
<dbReference type="InterPro" id="IPR000408">
    <property type="entry name" value="Reg_chr_condens"/>
</dbReference>
<dbReference type="OrthoDB" id="5370059at2759"/>
<dbReference type="EMBL" id="MLKD01000001">
    <property type="protein sequence ID" value="OQE31933.1"/>
    <property type="molecule type" value="Genomic_DNA"/>
</dbReference>
<evidence type="ECO:0000256" key="1">
    <source>
        <dbReference type="ARBA" id="ARBA00022737"/>
    </source>
</evidence>